<organism evidence="1 2">
    <name type="scientific">Tanacetum coccineum</name>
    <dbReference type="NCBI Taxonomy" id="301880"/>
    <lineage>
        <taxon>Eukaryota</taxon>
        <taxon>Viridiplantae</taxon>
        <taxon>Streptophyta</taxon>
        <taxon>Embryophyta</taxon>
        <taxon>Tracheophyta</taxon>
        <taxon>Spermatophyta</taxon>
        <taxon>Magnoliopsida</taxon>
        <taxon>eudicotyledons</taxon>
        <taxon>Gunneridae</taxon>
        <taxon>Pentapetalae</taxon>
        <taxon>asterids</taxon>
        <taxon>campanulids</taxon>
        <taxon>Asterales</taxon>
        <taxon>Asteraceae</taxon>
        <taxon>Asteroideae</taxon>
        <taxon>Anthemideae</taxon>
        <taxon>Anthemidinae</taxon>
        <taxon>Tanacetum</taxon>
    </lineage>
</organism>
<evidence type="ECO:0000313" key="1">
    <source>
        <dbReference type="EMBL" id="GJT85410.1"/>
    </source>
</evidence>
<name>A0ABQ5HDS1_9ASTR</name>
<dbReference type="EMBL" id="BQNB010019448">
    <property type="protein sequence ID" value="GJT85410.1"/>
    <property type="molecule type" value="Genomic_DNA"/>
</dbReference>
<reference evidence="1" key="1">
    <citation type="journal article" date="2022" name="Int. J. Mol. Sci.">
        <title>Draft Genome of Tanacetum Coccineum: Genomic Comparison of Closely Related Tanacetum-Family Plants.</title>
        <authorList>
            <person name="Yamashiro T."/>
            <person name="Shiraishi A."/>
            <person name="Nakayama K."/>
            <person name="Satake H."/>
        </authorList>
    </citation>
    <scope>NUCLEOTIDE SEQUENCE</scope>
</reference>
<dbReference type="Proteomes" id="UP001151760">
    <property type="component" value="Unassembled WGS sequence"/>
</dbReference>
<proteinExistence type="predicted"/>
<sequence>MKFPPTNNQLPDFPKTRIMLEEKDMLLAQCKENPSERLTLCTSKIKALLMGAKEIRRCTDLQQKMFSNHEDAYDQTWMKAPCCCRFMANLSILSAKPTIQSMRKELSGDQAYWLFANEIVGQASKSATPDNLFVANSKPQWKPYYGRHFSLFEKYPLTRIMESTDMPIDLPPSASSSPKITMVSRFTDHKLSDRKAGSKGISDLFYVSGLWLSLLGLEVAFRQHSCTSELRYGGSTQGSGATYLYSISLNDRCQPHSVVAYKSLFNEGQVMASSVESSEFRDIERIGSEKSSQRITHAEI</sequence>
<keyword evidence="2" id="KW-1185">Reference proteome</keyword>
<gene>
    <name evidence="1" type="ORF">Tco_1067127</name>
</gene>
<comment type="caution">
    <text evidence="1">The sequence shown here is derived from an EMBL/GenBank/DDBJ whole genome shotgun (WGS) entry which is preliminary data.</text>
</comment>
<accession>A0ABQ5HDS1</accession>
<evidence type="ECO:0000313" key="2">
    <source>
        <dbReference type="Proteomes" id="UP001151760"/>
    </source>
</evidence>
<reference evidence="1" key="2">
    <citation type="submission" date="2022-01" db="EMBL/GenBank/DDBJ databases">
        <authorList>
            <person name="Yamashiro T."/>
            <person name="Shiraishi A."/>
            <person name="Satake H."/>
            <person name="Nakayama K."/>
        </authorList>
    </citation>
    <scope>NUCLEOTIDE SEQUENCE</scope>
</reference>
<protein>
    <submittedName>
        <fullName evidence="1">Uncharacterized protein</fullName>
    </submittedName>
</protein>